<organism evidence="8 9">
    <name type="scientific">Arachidicoccus rhizosphaerae</name>
    <dbReference type="NCBI Taxonomy" id="551991"/>
    <lineage>
        <taxon>Bacteria</taxon>
        <taxon>Pseudomonadati</taxon>
        <taxon>Bacteroidota</taxon>
        <taxon>Chitinophagia</taxon>
        <taxon>Chitinophagales</taxon>
        <taxon>Chitinophagaceae</taxon>
        <taxon>Arachidicoccus</taxon>
    </lineage>
</organism>
<dbReference type="STRING" id="551991.SAMN05192529_10371"/>
<accession>A0A1H3WJ34</accession>
<feature type="domain" description="Response regulatory" evidence="7">
    <location>
        <begin position="12"/>
        <end position="127"/>
    </location>
</feature>
<dbReference type="AlphaFoldDB" id="A0A1H3WJ34"/>
<keyword evidence="3" id="KW-0238">DNA-binding</keyword>
<dbReference type="GO" id="GO:0003700">
    <property type="term" value="F:DNA-binding transcription factor activity"/>
    <property type="evidence" value="ECO:0007669"/>
    <property type="project" value="InterPro"/>
</dbReference>
<dbReference type="Gene3D" id="3.40.50.2300">
    <property type="match status" value="1"/>
</dbReference>
<dbReference type="InterPro" id="IPR001789">
    <property type="entry name" value="Sig_transdc_resp-reg_receiver"/>
</dbReference>
<evidence type="ECO:0000256" key="3">
    <source>
        <dbReference type="ARBA" id="ARBA00023125"/>
    </source>
</evidence>
<dbReference type="SMART" id="SM00448">
    <property type="entry name" value="REC"/>
    <property type="match status" value="1"/>
</dbReference>
<dbReference type="Gene3D" id="1.10.10.60">
    <property type="entry name" value="Homeodomain-like"/>
    <property type="match status" value="1"/>
</dbReference>
<dbReference type="GO" id="GO:0043565">
    <property type="term" value="F:sequence-specific DNA binding"/>
    <property type="evidence" value="ECO:0007669"/>
    <property type="project" value="InterPro"/>
</dbReference>
<dbReference type="EMBL" id="FNQY01000003">
    <property type="protein sequence ID" value="SDZ87139.1"/>
    <property type="molecule type" value="Genomic_DNA"/>
</dbReference>
<proteinExistence type="predicted"/>
<keyword evidence="9" id="KW-1185">Reference proteome</keyword>
<dbReference type="OrthoDB" id="9809670at2"/>
<keyword evidence="4" id="KW-0804">Transcription</keyword>
<evidence type="ECO:0000256" key="1">
    <source>
        <dbReference type="ARBA" id="ARBA00022553"/>
    </source>
</evidence>
<evidence type="ECO:0000256" key="4">
    <source>
        <dbReference type="ARBA" id="ARBA00023163"/>
    </source>
</evidence>
<dbReference type="PANTHER" id="PTHR43547:SF2">
    <property type="entry name" value="HYBRID SIGNAL TRANSDUCTION HISTIDINE KINASE C"/>
    <property type="match status" value="1"/>
</dbReference>
<evidence type="ECO:0000259" key="7">
    <source>
        <dbReference type="PROSITE" id="PS50110"/>
    </source>
</evidence>
<evidence type="ECO:0000256" key="2">
    <source>
        <dbReference type="ARBA" id="ARBA00023015"/>
    </source>
</evidence>
<dbReference type="FunFam" id="3.40.50.2300:FF:000138">
    <property type="entry name" value="Two-component system sensor histidine kinase/response regulator"/>
    <property type="match status" value="1"/>
</dbReference>
<dbReference type="Proteomes" id="UP000199041">
    <property type="component" value="Unassembled WGS sequence"/>
</dbReference>
<sequence>MPSIRLDQDKPAILLVDDQEDILLFLSSLLQKNYRVYTAYDGKEACEIMETNGIHLIISDVMMPEMDGFEFCEWLKSNDEYSHIPLILLTAKDTLQSKIDGLKIGADAYIEKPFSAEHLEAQVSNLLKNRSQLQSFYTKSPLAHLNQETIHKTSDPFLEEIKQIIYDNLDNPQLDVVFVADQMHISRPTLYRKIKGLFKLSPNELIHFLRLNKAAELISEDRFRLSEIAEQVGYNSLGQFGRNFTKQFDMTPSEFLEKIRRSR</sequence>
<evidence type="ECO:0000256" key="5">
    <source>
        <dbReference type="PROSITE-ProRule" id="PRU00169"/>
    </source>
</evidence>
<keyword evidence="2" id="KW-0805">Transcription regulation</keyword>
<dbReference type="SUPFAM" id="SSF46689">
    <property type="entry name" value="Homeodomain-like"/>
    <property type="match status" value="1"/>
</dbReference>
<reference evidence="8 9" key="1">
    <citation type="submission" date="2016-10" db="EMBL/GenBank/DDBJ databases">
        <authorList>
            <person name="de Groot N.N."/>
        </authorList>
    </citation>
    <scope>NUCLEOTIDE SEQUENCE [LARGE SCALE GENOMIC DNA]</scope>
    <source>
        <strain evidence="8 9">Vu-144</strain>
    </source>
</reference>
<evidence type="ECO:0000313" key="8">
    <source>
        <dbReference type="EMBL" id="SDZ87139.1"/>
    </source>
</evidence>
<dbReference type="CDD" id="cd17574">
    <property type="entry name" value="REC_OmpR"/>
    <property type="match status" value="1"/>
</dbReference>
<keyword evidence="1 5" id="KW-0597">Phosphoprotein</keyword>
<feature type="modified residue" description="4-aspartylphosphate" evidence="5">
    <location>
        <position position="60"/>
    </location>
</feature>
<dbReference type="PROSITE" id="PS01124">
    <property type="entry name" value="HTH_ARAC_FAMILY_2"/>
    <property type="match status" value="1"/>
</dbReference>
<dbReference type="GO" id="GO:0000155">
    <property type="term" value="F:phosphorelay sensor kinase activity"/>
    <property type="evidence" value="ECO:0007669"/>
    <property type="project" value="TreeGrafter"/>
</dbReference>
<name>A0A1H3WJ34_9BACT</name>
<dbReference type="Pfam" id="PF12833">
    <property type="entry name" value="HTH_18"/>
    <property type="match status" value="1"/>
</dbReference>
<dbReference type="PRINTS" id="PR00032">
    <property type="entry name" value="HTHARAC"/>
</dbReference>
<protein>
    <submittedName>
        <fullName evidence="8">Helix-turn-helix domain-containing protein</fullName>
    </submittedName>
</protein>
<dbReference type="PROSITE" id="PS00041">
    <property type="entry name" value="HTH_ARAC_FAMILY_1"/>
    <property type="match status" value="1"/>
</dbReference>
<dbReference type="SMART" id="SM00342">
    <property type="entry name" value="HTH_ARAC"/>
    <property type="match status" value="1"/>
</dbReference>
<dbReference type="InterPro" id="IPR018062">
    <property type="entry name" value="HTH_AraC-typ_CS"/>
</dbReference>
<dbReference type="Pfam" id="PF00072">
    <property type="entry name" value="Response_reg"/>
    <property type="match status" value="1"/>
</dbReference>
<evidence type="ECO:0000313" key="9">
    <source>
        <dbReference type="Proteomes" id="UP000199041"/>
    </source>
</evidence>
<dbReference type="InterPro" id="IPR011006">
    <property type="entry name" value="CheY-like_superfamily"/>
</dbReference>
<dbReference type="PROSITE" id="PS50110">
    <property type="entry name" value="RESPONSE_REGULATORY"/>
    <property type="match status" value="1"/>
</dbReference>
<gene>
    <name evidence="8" type="ORF">SAMN05192529_10371</name>
</gene>
<dbReference type="SUPFAM" id="SSF52172">
    <property type="entry name" value="CheY-like"/>
    <property type="match status" value="1"/>
</dbReference>
<feature type="domain" description="HTH araC/xylS-type" evidence="6">
    <location>
        <begin position="159"/>
        <end position="258"/>
    </location>
</feature>
<dbReference type="PANTHER" id="PTHR43547">
    <property type="entry name" value="TWO-COMPONENT HISTIDINE KINASE"/>
    <property type="match status" value="1"/>
</dbReference>
<dbReference type="InterPro" id="IPR018060">
    <property type="entry name" value="HTH_AraC"/>
</dbReference>
<dbReference type="InterPro" id="IPR009057">
    <property type="entry name" value="Homeodomain-like_sf"/>
</dbReference>
<dbReference type="InterPro" id="IPR020449">
    <property type="entry name" value="Tscrpt_reg_AraC-type_HTH"/>
</dbReference>
<evidence type="ECO:0000259" key="6">
    <source>
        <dbReference type="PROSITE" id="PS01124"/>
    </source>
</evidence>